<evidence type="ECO:0000313" key="15">
    <source>
        <dbReference type="Proteomes" id="UP001447188"/>
    </source>
</evidence>
<keyword evidence="11" id="KW-0812">Transmembrane</keyword>
<evidence type="ECO:0000256" key="1">
    <source>
        <dbReference type="ARBA" id="ARBA00001974"/>
    </source>
</evidence>
<comment type="catalytic activity">
    <reaction evidence="9 10">
        <text>L-kynurenine + NADPH + O2 + H(+) = 3-hydroxy-L-kynurenine + NADP(+) + H2O</text>
        <dbReference type="Rhea" id="RHEA:20545"/>
        <dbReference type="ChEBI" id="CHEBI:15377"/>
        <dbReference type="ChEBI" id="CHEBI:15378"/>
        <dbReference type="ChEBI" id="CHEBI:15379"/>
        <dbReference type="ChEBI" id="CHEBI:57783"/>
        <dbReference type="ChEBI" id="CHEBI:57959"/>
        <dbReference type="ChEBI" id="CHEBI:58125"/>
        <dbReference type="ChEBI" id="CHEBI:58349"/>
        <dbReference type="EC" id="1.14.13.9"/>
    </reaction>
</comment>
<feature type="domain" description="FAD-binding" evidence="13">
    <location>
        <begin position="539"/>
        <end position="893"/>
    </location>
</feature>
<evidence type="ECO:0000256" key="6">
    <source>
        <dbReference type="ARBA" id="ARBA00022857"/>
    </source>
</evidence>
<dbReference type="EC" id="1.14.13.9" evidence="10"/>
<keyword evidence="4 10" id="KW-1000">Mitochondrion outer membrane</keyword>
<proteinExistence type="inferred from homology"/>
<evidence type="ECO:0000256" key="10">
    <source>
        <dbReference type="HAMAP-Rule" id="MF_03018"/>
    </source>
</evidence>
<dbReference type="SUPFAM" id="SSF81383">
    <property type="entry name" value="F-box domain"/>
    <property type="match status" value="1"/>
</dbReference>
<keyword evidence="6 10" id="KW-0521">NADP</keyword>
<feature type="transmembrane region" description="Helical" evidence="11">
    <location>
        <begin position="963"/>
        <end position="984"/>
    </location>
</feature>
<feature type="domain" description="F-box" evidence="12">
    <location>
        <begin position="14"/>
        <end position="42"/>
    </location>
</feature>
<evidence type="ECO:0000256" key="11">
    <source>
        <dbReference type="SAM" id="Phobius"/>
    </source>
</evidence>
<dbReference type="HAMAP" id="MF_01971">
    <property type="entry name" value="Kynurenine_monooxygenase"/>
    <property type="match status" value="1"/>
</dbReference>
<dbReference type="PANTHER" id="PTHR46028">
    <property type="entry name" value="KYNURENINE 3-MONOOXYGENASE"/>
    <property type="match status" value="1"/>
</dbReference>
<comment type="caution">
    <text evidence="14">The sequence shown here is derived from an EMBL/GenBank/DDBJ whole genome shotgun (WGS) entry which is preliminary data.</text>
</comment>
<evidence type="ECO:0000259" key="13">
    <source>
        <dbReference type="Pfam" id="PF01494"/>
    </source>
</evidence>
<keyword evidence="3 10" id="KW-0662">Pyridine nucleotide biosynthesis</keyword>
<comment type="subcellular location">
    <subcellularLocation>
        <location evidence="10">Mitochondrion outer membrane</location>
    </subcellularLocation>
</comment>
<keyword evidence="15" id="KW-1185">Reference proteome</keyword>
<dbReference type="InterPro" id="IPR036188">
    <property type="entry name" value="FAD/NAD-bd_sf"/>
</dbReference>
<evidence type="ECO:0000256" key="8">
    <source>
        <dbReference type="ARBA" id="ARBA00023033"/>
    </source>
</evidence>
<organism evidence="14 15">
    <name type="scientific">Discina gigas</name>
    <dbReference type="NCBI Taxonomy" id="1032678"/>
    <lineage>
        <taxon>Eukaryota</taxon>
        <taxon>Fungi</taxon>
        <taxon>Dikarya</taxon>
        <taxon>Ascomycota</taxon>
        <taxon>Pezizomycotina</taxon>
        <taxon>Pezizomycetes</taxon>
        <taxon>Pezizales</taxon>
        <taxon>Discinaceae</taxon>
        <taxon>Discina</taxon>
    </lineage>
</organism>
<comment type="pathway">
    <text evidence="10">Cofactor biosynthesis; NAD(+) biosynthesis; quinolinate from L-kynurenine: step 1/3.</text>
</comment>
<sequence length="1003" mass="115115">MDPFSQLGEFEVAHLVEFLKPIDIIRLQRVCRSWRSILNSDYVSRIGLLYHFPHVSQSRELRDSHFSEEPVPVDAVLLWRRVVYQYHTKCMGQPTRIHQVLLDSTDPLEWDVAEGYVAWISHEKDDRVFRVKTLGPGEGKLREIDLLEDWLDYDERDMTVLLRVVTLKIGKGLAILSLEYPQDWNGFIHPPWSGNRAKFIVIDLKSMRPLLWKFTMDPQQTILGEVEWSEDRLCYLRRTPIPNFDGLDTRDRSIVHFVIHDIFTGAIVQEIALENGNDLVAYKYLTYDVMVVDRPLKHFILVRDRSVSPWTLAATIYTLTGKIVGKFLISPEQVISPNGNVARNMFVDFARRHDVFNITETFYCDFSKQYVVDEEYPFPPETITFNSWRIHPQKKVEGFAIEQRQYTLPVTKKEYLTPKENEAEPKPVGRFDILFTTLDISVVCYDVDFMEVGVDVGVYEERGSDNSGNLRLEQVARRKLSDRRLVNHIGDCAPLEKYPEKGLKGDGKCAEDARKSGIKIARFVPGKGLLNMDSSKPKKVVVVGAGPVGSLAALYFSHAGWEVELYELRGDLRLPENLSLNFSKSINLALSERGIDGLRNVGDGGELLEKVLAETIPMYGRMIHSGKTDDPGQSQKYDVHGRYIRSADRWKLNVQILDALAERSNVKMFFHHGLRRMSLDQNTVEFENMDTKETVVVHTDLVVGADGAHSATRKMLQRSVRMYYEQVYIDTIWQEFQIPPDEKTGDFKISQNHLHIWPKQTYMFIAIPSEDKTFTCTLFMEESRFDAIGKSREKLLEFFRANFEDVVELVGEEKLVEQYFTNPRLPLISVKCNPYHYKDRCVIIGDAAHAMVPFYGQGMNAGLEDVRVLFDHLRLHPDSVADALTAYSAHRQPDSFCINDLAMRNYVEMRSSVTSKMYLLRKFVEESLYAYVPWLGVRTMYSMVSFSNIRYSEVVKKTRRQQVWLNTAATAAVGLGVVAAAWGVGGRTGFARHVGDVVRKALQ</sequence>
<dbReference type="Proteomes" id="UP001447188">
    <property type="component" value="Unassembled WGS sequence"/>
</dbReference>
<keyword evidence="2 10" id="KW-0285">Flavoprotein</keyword>
<keyword evidence="8 10" id="KW-0503">Monooxygenase</keyword>
<dbReference type="GO" id="GO:0004502">
    <property type="term" value="F:kynurenine 3-monooxygenase activity"/>
    <property type="evidence" value="ECO:0007669"/>
    <property type="project" value="UniProtKB-EC"/>
</dbReference>
<evidence type="ECO:0000256" key="9">
    <source>
        <dbReference type="ARBA" id="ARBA00047818"/>
    </source>
</evidence>
<dbReference type="PRINTS" id="PR00420">
    <property type="entry name" value="RNGMNOXGNASE"/>
</dbReference>
<gene>
    <name evidence="10 14" type="primary">BNA4</name>
    <name evidence="14" type="ORF">Q9L58_003406</name>
</gene>
<protein>
    <recommendedName>
        <fullName evidence="10">Kynurenine 3-monooxygenase</fullName>
        <ecNumber evidence="10">1.14.13.9</ecNumber>
    </recommendedName>
    <alternativeName>
        <fullName evidence="10">Biosynthesis of nicotinic acid protein 4</fullName>
    </alternativeName>
    <alternativeName>
        <fullName evidence="10">Kynurenine 3-hydroxylase</fullName>
    </alternativeName>
</protein>
<evidence type="ECO:0000256" key="5">
    <source>
        <dbReference type="ARBA" id="ARBA00022827"/>
    </source>
</evidence>
<name>A0ABR3GNM4_9PEZI</name>
<dbReference type="InterPro" id="IPR036047">
    <property type="entry name" value="F-box-like_dom_sf"/>
</dbReference>
<keyword evidence="10" id="KW-0496">Mitochondrion</keyword>
<evidence type="ECO:0000256" key="7">
    <source>
        <dbReference type="ARBA" id="ARBA00023002"/>
    </source>
</evidence>
<comment type="similarity">
    <text evidence="10">Belongs to the aromatic-ring hydroxylase family. KMO subfamily.</text>
</comment>
<keyword evidence="10 11" id="KW-0472">Membrane</keyword>
<comment type="function">
    <text evidence="10">Catalyzes the hydroxylation of L-kynurenine (L-Kyn) to form 3-hydroxy-L-kynurenine (L-3OHKyn). Required for synthesis of quinolinic acid.</text>
</comment>
<keyword evidence="11" id="KW-1133">Transmembrane helix</keyword>
<dbReference type="InterPro" id="IPR027545">
    <property type="entry name" value="Kynurenine_monooxygenase"/>
</dbReference>
<dbReference type="InterPro" id="IPR002938">
    <property type="entry name" value="FAD-bd"/>
</dbReference>
<keyword evidence="7 10" id="KW-0560">Oxidoreductase</keyword>
<evidence type="ECO:0000256" key="2">
    <source>
        <dbReference type="ARBA" id="ARBA00022630"/>
    </source>
</evidence>
<evidence type="ECO:0000256" key="4">
    <source>
        <dbReference type="ARBA" id="ARBA00022787"/>
    </source>
</evidence>
<dbReference type="Pfam" id="PF00646">
    <property type="entry name" value="F-box"/>
    <property type="match status" value="1"/>
</dbReference>
<evidence type="ECO:0000256" key="3">
    <source>
        <dbReference type="ARBA" id="ARBA00022642"/>
    </source>
</evidence>
<evidence type="ECO:0000259" key="12">
    <source>
        <dbReference type="Pfam" id="PF00646"/>
    </source>
</evidence>
<reference evidence="14 15" key="1">
    <citation type="submission" date="2024-02" db="EMBL/GenBank/DDBJ databases">
        <title>Discinaceae phylogenomics.</title>
        <authorList>
            <person name="Dirks A.C."/>
            <person name="James T.Y."/>
        </authorList>
    </citation>
    <scope>NUCLEOTIDE SEQUENCE [LARGE SCALE GENOMIC DNA]</scope>
    <source>
        <strain evidence="14 15">ACD0624</strain>
    </source>
</reference>
<feature type="transmembrane region" description="Helical" evidence="11">
    <location>
        <begin position="928"/>
        <end position="951"/>
    </location>
</feature>
<accession>A0ABR3GNM4</accession>
<evidence type="ECO:0000313" key="14">
    <source>
        <dbReference type="EMBL" id="KAL0637517.1"/>
    </source>
</evidence>
<dbReference type="EMBL" id="JBBBZM010000033">
    <property type="protein sequence ID" value="KAL0637517.1"/>
    <property type="molecule type" value="Genomic_DNA"/>
</dbReference>
<dbReference type="Pfam" id="PF01494">
    <property type="entry name" value="FAD_binding_3"/>
    <property type="match status" value="1"/>
</dbReference>
<dbReference type="SUPFAM" id="SSF51905">
    <property type="entry name" value="FAD/NAD(P)-binding domain"/>
    <property type="match status" value="1"/>
</dbReference>
<comment type="cofactor">
    <cofactor evidence="1 10">
        <name>FAD</name>
        <dbReference type="ChEBI" id="CHEBI:57692"/>
    </cofactor>
</comment>
<dbReference type="InterPro" id="IPR001810">
    <property type="entry name" value="F-box_dom"/>
</dbReference>
<dbReference type="Gene3D" id="3.50.50.60">
    <property type="entry name" value="FAD/NAD(P)-binding domain"/>
    <property type="match status" value="1"/>
</dbReference>
<keyword evidence="5 10" id="KW-0274">FAD</keyword>
<dbReference type="PANTHER" id="PTHR46028:SF2">
    <property type="entry name" value="KYNURENINE 3-MONOOXYGENASE"/>
    <property type="match status" value="1"/>
</dbReference>